<evidence type="ECO:0000256" key="1">
    <source>
        <dbReference type="SAM" id="MobiDB-lite"/>
    </source>
</evidence>
<accession>T1K592</accession>
<feature type="compositionally biased region" description="Polar residues" evidence="1">
    <location>
        <begin position="1"/>
        <end position="33"/>
    </location>
</feature>
<reference evidence="2" key="2">
    <citation type="submission" date="2015-06" db="UniProtKB">
        <authorList>
            <consortium name="EnsemblMetazoa"/>
        </authorList>
    </citation>
    <scope>IDENTIFICATION</scope>
</reference>
<protein>
    <submittedName>
        <fullName evidence="2">Uncharacterized protein</fullName>
    </submittedName>
</protein>
<feature type="compositionally biased region" description="Polar residues" evidence="1">
    <location>
        <begin position="40"/>
        <end position="50"/>
    </location>
</feature>
<dbReference type="AlphaFoldDB" id="T1K592"/>
<dbReference type="EMBL" id="CAEY01001585">
    <property type="status" value="NOT_ANNOTATED_CDS"/>
    <property type="molecule type" value="Genomic_DNA"/>
</dbReference>
<name>T1K592_TETUR</name>
<reference evidence="3" key="1">
    <citation type="submission" date="2011-08" db="EMBL/GenBank/DDBJ databases">
        <authorList>
            <person name="Rombauts S."/>
        </authorList>
    </citation>
    <scope>NUCLEOTIDE SEQUENCE</scope>
    <source>
        <strain evidence="3">London</strain>
    </source>
</reference>
<evidence type="ECO:0000313" key="3">
    <source>
        <dbReference type="Proteomes" id="UP000015104"/>
    </source>
</evidence>
<sequence>MANCVSLNTTLTDESTKSQVSTKELSVDASLTKQSDKLVESSSTAETNLASIAADSEDSSNADELAINERKKGKKGGKRGKGCGR</sequence>
<keyword evidence="3" id="KW-1185">Reference proteome</keyword>
<dbReference type="EnsemblMetazoa" id="tetur05g05450.1">
    <property type="protein sequence ID" value="tetur05g05450.1"/>
    <property type="gene ID" value="tetur05g05450"/>
</dbReference>
<evidence type="ECO:0000313" key="2">
    <source>
        <dbReference type="EnsemblMetazoa" id="tetur05g05450.1"/>
    </source>
</evidence>
<organism evidence="2 3">
    <name type="scientific">Tetranychus urticae</name>
    <name type="common">Two-spotted spider mite</name>
    <dbReference type="NCBI Taxonomy" id="32264"/>
    <lineage>
        <taxon>Eukaryota</taxon>
        <taxon>Metazoa</taxon>
        <taxon>Ecdysozoa</taxon>
        <taxon>Arthropoda</taxon>
        <taxon>Chelicerata</taxon>
        <taxon>Arachnida</taxon>
        <taxon>Acari</taxon>
        <taxon>Acariformes</taxon>
        <taxon>Trombidiformes</taxon>
        <taxon>Prostigmata</taxon>
        <taxon>Eleutherengona</taxon>
        <taxon>Raphignathae</taxon>
        <taxon>Tetranychoidea</taxon>
        <taxon>Tetranychidae</taxon>
        <taxon>Tetranychus</taxon>
    </lineage>
</organism>
<dbReference type="HOGENOM" id="CLU_2515554_0_0_1"/>
<proteinExistence type="predicted"/>
<dbReference type="Proteomes" id="UP000015104">
    <property type="component" value="Unassembled WGS sequence"/>
</dbReference>
<feature type="region of interest" description="Disordered" evidence="1">
    <location>
        <begin position="1"/>
        <end position="85"/>
    </location>
</feature>
<feature type="compositionally biased region" description="Basic residues" evidence="1">
    <location>
        <begin position="71"/>
        <end position="85"/>
    </location>
</feature>